<reference evidence="1 2" key="1">
    <citation type="journal article" date="2015" name="Int. J. Syst. Evol. Microbiol.">
        <title>Aestuariivita atlantica sp. nov., isolated from deep sea sediment of the Atlantic Ocean.</title>
        <authorList>
            <person name="Li G."/>
            <person name="Lai Q."/>
            <person name="Du Y."/>
            <person name="Liu X."/>
            <person name="Sun F."/>
            <person name="Shao Z."/>
        </authorList>
    </citation>
    <scope>NUCLEOTIDE SEQUENCE [LARGE SCALE GENOMIC DNA]</scope>
    <source>
        <strain evidence="1 2">22II-S11-z3</strain>
    </source>
</reference>
<evidence type="ECO:0000313" key="2">
    <source>
        <dbReference type="Proteomes" id="UP000036938"/>
    </source>
</evidence>
<dbReference type="InterPro" id="IPR032710">
    <property type="entry name" value="NTF2-like_dom_sf"/>
</dbReference>
<evidence type="ECO:0000313" key="1">
    <source>
        <dbReference type="EMBL" id="KNG92262.1"/>
    </source>
</evidence>
<comment type="caution">
    <text evidence="1">The sequence shown here is derived from an EMBL/GenBank/DDBJ whole genome shotgun (WGS) entry which is preliminary data.</text>
</comment>
<dbReference type="Proteomes" id="UP000036938">
    <property type="component" value="Unassembled WGS sequence"/>
</dbReference>
<keyword evidence="2" id="KW-1185">Reference proteome</keyword>
<gene>
    <name evidence="1" type="ORF">ATO11_18055</name>
</gene>
<evidence type="ECO:0008006" key="3">
    <source>
        <dbReference type="Google" id="ProtNLM"/>
    </source>
</evidence>
<protein>
    <recommendedName>
        <fullName evidence="3">SnoaL-like domain-containing protein</fullName>
    </recommendedName>
</protein>
<dbReference type="EMBL" id="AQQZ01000010">
    <property type="protein sequence ID" value="KNG92262.1"/>
    <property type="molecule type" value="Genomic_DNA"/>
</dbReference>
<organism evidence="1 2">
    <name type="scientific">Pseudaestuariivita atlantica</name>
    <dbReference type="NCBI Taxonomy" id="1317121"/>
    <lineage>
        <taxon>Bacteria</taxon>
        <taxon>Pseudomonadati</taxon>
        <taxon>Pseudomonadota</taxon>
        <taxon>Alphaproteobacteria</taxon>
        <taxon>Rhodobacterales</taxon>
        <taxon>Paracoccaceae</taxon>
        <taxon>Pseudaestuariivita</taxon>
    </lineage>
</organism>
<proteinExistence type="predicted"/>
<dbReference type="RefSeq" id="WP_050532322.1">
    <property type="nucleotide sequence ID" value="NZ_AQQZ01000010.1"/>
</dbReference>
<dbReference type="SUPFAM" id="SSF54427">
    <property type="entry name" value="NTF2-like"/>
    <property type="match status" value="1"/>
</dbReference>
<sequence length="137" mass="15178">MAEWFLRVTGACFFNGDVDTFCKCFHVPHETETPDGTVRIESHSELRALFNAVVGHFNACGATRLERTCIAAEYLNADLLAATHISRLLQGDKLLQRPYRCFTIIKRFPDGWKIAHGSYVISDSPSHNAAILGLGPA</sequence>
<dbReference type="OrthoDB" id="7858976at2"/>
<name>A0A0L1JKL1_9RHOB</name>
<dbReference type="AlphaFoldDB" id="A0A0L1JKL1"/>
<accession>A0A0L1JKL1</accession>